<comment type="cofactor">
    <cofactor evidence="1">
        <name>a divalent metal cation</name>
        <dbReference type="ChEBI" id="CHEBI:60240"/>
    </cofactor>
</comment>
<dbReference type="Pfam" id="PF13359">
    <property type="entry name" value="DDE_Tnp_4"/>
    <property type="match status" value="1"/>
</dbReference>
<keyword evidence="6" id="KW-1185">Reference proteome</keyword>
<comment type="caution">
    <text evidence="5">The sequence shown here is derived from an EMBL/GenBank/DDBJ whole genome shotgun (WGS) entry which is preliminary data.</text>
</comment>
<proteinExistence type="predicted"/>
<dbReference type="GeneID" id="59350290"/>
<reference evidence="5" key="1">
    <citation type="submission" date="2020-05" db="EMBL/GenBank/DDBJ databases">
        <title>Mycena genomes resolve the evolution of fungal bioluminescence.</title>
        <authorList>
            <person name="Tsai I.J."/>
        </authorList>
    </citation>
    <scope>NUCLEOTIDE SEQUENCE</scope>
    <source>
        <strain evidence="5">171206Taipei</strain>
    </source>
</reference>
<accession>A0A8H6S626</accession>
<dbReference type="InterPro" id="IPR027806">
    <property type="entry name" value="HARBI1_dom"/>
</dbReference>
<name>A0A8H6S626_9AGAR</name>
<gene>
    <name evidence="5" type="ORF">MIND_01121800</name>
</gene>
<feature type="region of interest" description="Disordered" evidence="3">
    <location>
        <begin position="276"/>
        <end position="307"/>
    </location>
</feature>
<feature type="compositionally biased region" description="Acidic residues" evidence="3">
    <location>
        <begin position="282"/>
        <end position="307"/>
    </location>
</feature>
<evidence type="ECO:0000313" key="5">
    <source>
        <dbReference type="EMBL" id="KAF7293443.1"/>
    </source>
</evidence>
<dbReference type="Proteomes" id="UP000636479">
    <property type="component" value="Unassembled WGS sequence"/>
</dbReference>
<dbReference type="RefSeq" id="XP_037215606.1">
    <property type="nucleotide sequence ID" value="XM_037367774.1"/>
</dbReference>
<keyword evidence="2" id="KW-0479">Metal-binding</keyword>
<evidence type="ECO:0000256" key="1">
    <source>
        <dbReference type="ARBA" id="ARBA00001968"/>
    </source>
</evidence>
<evidence type="ECO:0000256" key="3">
    <source>
        <dbReference type="SAM" id="MobiDB-lite"/>
    </source>
</evidence>
<protein>
    <recommendedName>
        <fullName evidence="4">DDE Tnp4 domain-containing protein</fullName>
    </recommendedName>
</protein>
<organism evidence="5 6">
    <name type="scientific">Mycena indigotica</name>
    <dbReference type="NCBI Taxonomy" id="2126181"/>
    <lineage>
        <taxon>Eukaryota</taxon>
        <taxon>Fungi</taxon>
        <taxon>Dikarya</taxon>
        <taxon>Basidiomycota</taxon>
        <taxon>Agaricomycotina</taxon>
        <taxon>Agaricomycetes</taxon>
        <taxon>Agaricomycetidae</taxon>
        <taxon>Agaricales</taxon>
        <taxon>Marasmiineae</taxon>
        <taxon>Mycenaceae</taxon>
        <taxon>Mycena</taxon>
    </lineage>
</organism>
<dbReference type="AlphaFoldDB" id="A0A8H6S626"/>
<sequence>MLLARLVHLSRLSDVEMQFGWERSRFSRITRLTALFLWDRWKHLLRFDPRRLTRKLAYFGTILQLRGAPMDCVVALIDGTLRKTARPVKNQRLLYNGWKRFHCLKYHALLTPDGIVVHVYGPVEGRRHDETVFQQSGLMEILQAHFYKPNGDPLFIYGDPAYSVAPHILSPYRGAALTAGEAKFNRAMSTCREPVEWSFKEVIQQFPFLDFSRNQKVLLSPCGLYYLVALLLGNAHTIVHRPQIPQFFDCDPPSLQEYFTGGPIVDEELDSWCLDSPWVELPDGDEDSPDEDDDRPDNETDDEEERD</sequence>
<dbReference type="EMBL" id="JACAZF010000010">
    <property type="protein sequence ID" value="KAF7293443.1"/>
    <property type="molecule type" value="Genomic_DNA"/>
</dbReference>
<evidence type="ECO:0000259" key="4">
    <source>
        <dbReference type="Pfam" id="PF13359"/>
    </source>
</evidence>
<evidence type="ECO:0000313" key="6">
    <source>
        <dbReference type="Proteomes" id="UP000636479"/>
    </source>
</evidence>
<dbReference type="GO" id="GO:0046872">
    <property type="term" value="F:metal ion binding"/>
    <property type="evidence" value="ECO:0007669"/>
    <property type="project" value="UniProtKB-KW"/>
</dbReference>
<feature type="domain" description="DDE Tnp4" evidence="4">
    <location>
        <begin position="77"/>
        <end position="214"/>
    </location>
</feature>
<evidence type="ECO:0000256" key="2">
    <source>
        <dbReference type="ARBA" id="ARBA00022723"/>
    </source>
</evidence>
<dbReference type="OrthoDB" id="5945905at2759"/>